<dbReference type="EMBL" id="FMJC01000002">
    <property type="protein sequence ID" value="SCM74035.1"/>
    <property type="molecule type" value="Genomic_DNA"/>
</dbReference>
<sequence>MEGPGRAARLRLGGLGFFLEDGGALG</sequence>
<dbReference type="AlphaFoldDB" id="A0A212L945"/>
<gene>
    <name evidence="1" type="ORF">KL86DES1_21693</name>
</gene>
<reference evidence="1" key="1">
    <citation type="submission" date="2016-08" db="EMBL/GenBank/DDBJ databases">
        <authorList>
            <person name="Seilhamer J.J."/>
        </authorList>
    </citation>
    <scope>NUCLEOTIDE SEQUENCE</scope>
    <source>
        <strain evidence="1">86-1</strain>
    </source>
</reference>
<organism evidence="1">
    <name type="scientific">uncultured Desulfovibrio sp</name>
    <dbReference type="NCBI Taxonomy" id="167968"/>
    <lineage>
        <taxon>Bacteria</taxon>
        <taxon>Pseudomonadati</taxon>
        <taxon>Thermodesulfobacteriota</taxon>
        <taxon>Desulfovibrionia</taxon>
        <taxon>Desulfovibrionales</taxon>
        <taxon>Desulfovibrionaceae</taxon>
        <taxon>Desulfovibrio</taxon>
        <taxon>environmental samples</taxon>
    </lineage>
</organism>
<proteinExistence type="predicted"/>
<evidence type="ECO:0000313" key="1">
    <source>
        <dbReference type="EMBL" id="SCM74035.1"/>
    </source>
</evidence>
<accession>A0A212L945</accession>
<protein>
    <submittedName>
        <fullName evidence="1">Uncharacterized protein</fullName>
    </submittedName>
</protein>
<name>A0A212L945_9BACT</name>